<reference evidence="1" key="2">
    <citation type="journal article" date="2022" name="New Phytol.">
        <title>Evolutionary transition to the ectomycorrhizal habit in the genomes of a hyperdiverse lineage of mushroom-forming fungi.</title>
        <authorList>
            <person name="Looney B."/>
            <person name="Miyauchi S."/>
            <person name="Morin E."/>
            <person name="Drula E."/>
            <person name="Courty P.E."/>
            <person name="Kohler A."/>
            <person name="Kuo A."/>
            <person name="LaButti K."/>
            <person name="Pangilinan J."/>
            <person name="Lipzen A."/>
            <person name="Riley R."/>
            <person name="Andreopoulos W."/>
            <person name="He G."/>
            <person name="Johnson J."/>
            <person name="Nolan M."/>
            <person name="Tritt A."/>
            <person name="Barry K.W."/>
            <person name="Grigoriev I.V."/>
            <person name="Nagy L.G."/>
            <person name="Hibbett D."/>
            <person name="Henrissat B."/>
            <person name="Matheny P.B."/>
            <person name="Labbe J."/>
            <person name="Martin F.M."/>
        </authorList>
    </citation>
    <scope>NUCLEOTIDE SEQUENCE</scope>
    <source>
        <strain evidence="1">HHB10654</strain>
    </source>
</reference>
<organism evidence="1 2">
    <name type="scientific">Artomyces pyxidatus</name>
    <dbReference type="NCBI Taxonomy" id="48021"/>
    <lineage>
        <taxon>Eukaryota</taxon>
        <taxon>Fungi</taxon>
        <taxon>Dikarya</taxon>
        <taxon>Basidiomycota</taxon>
        <taxon>Agaricomycotina</taxon>
        <taxon>Agaricomycetes</taxon>
        <taxon>Russulales</taxon>
        <taxon>Auriscalpiaceae</taxon>
        <taxon>Artomyces</taxon>
    </lineage>
</organism>
<dbReference type="Proteomes" id="UP000814140">
    <property type="component" value="Unassembled WGS sequence"/>
</dbReference>
<comment type="caution">
    <text evidence="1">The sequence shown here is derived from an EMBL/GenBank/DDBJ whole genome shotgun (WGS) entry which is preliminary data.</text>
</comment>
<dbReference type="EMBL" id="MU277214">
    <property type="protein sequence ID" value="KAI0061137.1"/>
    <property type="molecule type" value="Genomic_DNA"/>
</dbReference>
<accession>A0ACB8SYD4</accession>
<gene>
    <name evidence="1" type="ORF">BV25DRAFT_1827002</name>
</gene>
<name>A0ACB8SYD4_9AGAM</name>
<keyword evidence="2" id="KW-1185">Reference proteome</keyword>
<sequence length="351" mass="37226">MASRAVYTLTRSRKLASFRRPVLPSASRKYATASSSDNFINIVEVGPRDGLQNEKSIIPPATKVELINRLGKAGSKIIEAGSFVSPKWVPQMAGTAEVVTAMDKLSGVTYQVLVPNEKGLENLFALLAKHPDSPPIDEIAVFTAATDAFSKANTNVTVAESLEILGRVTRAALDKGIRVRGYVSVVIDCPYSGKVTPARVRDVTKALLDMGCYEVSLGDTVGTGTPTTVGRMLDTVIGVNPVRKLAGHFHDTFGMGVANALTAVSAGIRTIDSSIAGLGGCPYSPGATGNVATEDILYALQGSQYSVPGDLEALVETGFWISDKLGRDNSSRVAKAIRARKEREKGEKAKL</sequence>
<reference evidence="1" key="1">
    <citation type="submission" date="2021-03" db="EMBL/GenBank/DDBJ databases">
        <authorList>
            <consortium name="DOE Joint Genome Institute"/>
            <person name="Ahrendt S."/>
            <person name="Looney B.P."/>
            <person name="Miyauchi S."/>
            <person name="Morin E."/>
            <person name="Drula E."/>
            <person name="Courty P.E."/>
            <person name="Chicoki N."/>
            <person name="Fauchery L."/>
            <person name="Kohler A."/>
            <person name="Kuo A."/>
            <person name="Labutti K."/>
            <person name="Pangilinan J."/>
            <person name="Lipzen A."/>
            <person name="Riley R."/>
            <person name="Andreopoulos W."/>
            <person name="He G."/>
            <person name="Johnson J."/>
            <person name="Barry K.W."/>
            <person name="Grigoriev I.V."/>
            <person name="Nagy L."/>
            <person name="Hibbett D."/>
            <person name="Henrissat B."/>
            <person name="Matheny P.B."/>
            <person name="Labbe J."/>
            <person name="Martin F."/>
        </authorList>
    </citation>
    <scope>NUCLEOTIDE SEQUENCE</scope>
    <source>
        <strain evidence="1">HHB10654</strain>
    </source>
</reference>
<proteinExistence type="predicted"/>
<evidence type="ECO:0000313" key="1">
    <source>
        <dbReference type="EMBL" id="KAI0061137.1"/>
    </source>
</evidence>
<evidence type="ECO:0000313" key="2">
    <source>
        <dbReference type="Proteomes" id="UP000814140"/>
    </source>
</evidence>
<protein>
    <submittedName>
        <fullName evidence="1">Aldolase</fullName>
    </submittedName>
</protein>